<keyword evidence="4" id="KW-1185">Reference proteome</keyword>
<feature type="region of interest" description="Disordered" evidence="1">
    <location>
        <begin position="193"/>
        <end position="213"/>
    </location>
</feature>
<feature type="domain" description="Protein kinase" evidence="2">
    <location>
        <begin position="252"/>
        <end position="536"/>
    </location>
</feature>
<dbReference type="SUPFAM" id="SSF56112">
    <property type="entry name" value="Protein kinase-like (PK-like)"/>
    <property type="match status" value="1"/>
</dbReference>
<dbReference type="Proteomes" id="UP001305414">
    <property type="component" value="Unassembled WGS sequence"/>
</dbReference>
<dbReference type="PROSITE" id="PS50011">
    <property type="entry name" value="PROTEIN_KINASE_DOM"/>
    <property type="match status" value="1"/>
</dbReference>
<feature type="region of interest" description="Disordered" evidence="1">
    <location>
        <begin position="536"/>
        <end position="581"/>
    </location>
</feature>
<accession>A0AAN7V654</accession>
<gene>
    <name evidence="3" type="ORF">RRF57_012961</name>
</gene>
<dbReference type="InterPro" id="IPR008271">
    <property type="entry name" value="Ser/Thr_kinase_AS"/>
</dbReference>
<dbReference type="Pfam" id="PF00069">
    <property type="entry name" value="Pkinase"/>
    <property type="match status" value="1"/>
</dbReference>
<dbReference type="InterPro" id="IPR011009">
    <property type="entry name" value="Kinase-like_dom_sf"/>
</dbReference>
<dbReference type="SMART" id="SM00220">
    <property type="entry name" value="S_TKc"/>
    <property type="match status" value="1"/>
</dbReference>
<dbReference type="PROSITE" id="PS00108">
    <property type="entry name" value="PROTEIN_KINASE_ST"/>
    <property type="match status" value="1"/>
</dbReference>
<evidence type="ECO:0000256" key="1">
    <source>
        <dbReference type="SAM" id="MobiDB-lite"/>
    </source>
</evidence>
<dbReference type="PANTHER" id="PTHR24347">
    <property type="entry name" value="SERINE/THREONINE-PROTEIN KINASE"/>
    <property type="match status" value="1"/>
</dbReference>
<proteinExistence type="predicted"/>
<reference evidence="3 4" key="1">
    <citation type="submission" date="2023-10" db="EMBL/GenBank/DDBJ databases">
        <title>Draft genome sequence of Xylaria bambusicola isolate GMP-LS, the root and basal stem rot pathogen of sugarcane in Indonesia.</title>
        <authorList>
            <person name="Selvaraj P."/>
            <person name="Muralishankar V."/>
            <person name="Muruganantham S."/>
            <person name="Sp S."/>
            <person name="Haryani S."/>
            <person name="Lau K.J.X."/>
            <person name="Naqvi N.I."/>
        </authorList>
    </citation>
    <scope>NUCLEOTIDE SEQUENCE [LARGE SCALE GENOMIC DNA]</scope>
    <source>
        <strain evidence="3">GMP-LS</strain>
    </source>
</reference>
<dbReference type="CDD" id="cd00180">
    <property type="entry name" value="PKc"/>
    <property type="match status" value="1"/>
</dbReference>
<feature type="compositionally biased region" description="Basic and acidic residues" evidence="1">
    <location>
        <begin position="536"/>
        <end position="554"/>
    </location>
</feature>
<dbReference type="GO" id="GO:0004672">
    <property type="term" value="F:protein kinase activity"/>
    <property type="evidence" value="ECO:0007669"/>
    <property type="project" value="InterPro"/>
</dbReference>
<feature type="compositionally biased region" description="Polar residues" evidence="1">
    <location>
        <begin position="561"/>
        <end position="581"/>
    </location>
</feature>
<sequence>MADGFVPRLLPKDLTVDDSTQSTRPFSPGHVEARLKTSPKAVHINDESPATYLDWTNLGKGAGLPQLDGARMLLHPKVKEFHINPFNGTRRFGPWMYMGMEKSPPAQVLVVAPGHEEIGCTAIHHDAVFYFFFDPSGDYVYICNQPLRHFSATKRGRNTLALSVGIWDLVFDGQSILEVQVVKRRDWPTTHDLPMKRVAPADSNPPKKLKVSENIGTPLNKSSLAESGDDALVTLEQGMTIHVGPRENGYWLTRLDTIIDATQSVVWRARHSSEPNMDIAVKVVKLRRSEDKWVALTSKNWLRESTIHSYLHHAQRSIVRLLGYDARFHSLYLEYIDAKALSDLVGPNLHFTGTEKDALRIMEELTSALSHMHGKEIIHGDIKPANVFYNNDRGAVLIDFRLSFQVGNLAASRGCGTPWYLPPEYMKSGRVEGPESDIWALGVIMLWLLGYIRLPERSYESWRLPDISPVGTLVDAHERAMDKMNNWISSILSVRQRCLSQKRTKLAQIVAKMLETQTSARIDAVSLSQELRNLRLSDSQCDKTDRPSQHRSRDTTPAPGNVSSQDTEYTPVTTSSPGLGN</sequence>
<evidence type="ECO:0000313" key="4">
    <source>
        <dbReference type="Proteomes" id="UP001305414"/>
    </source>
</evidence>
<name>A0AAN7V654_9PEZI</name>
<comment type="caution">
    <text evidence="3">The sequence shown here is derived from an EMBL/GenBank/DDBJ whole genome shotgun (WGS) entry which is preliminary data.</text>
</comment>
<dbReference type="EMBL" id="JAWHQM010000101">
    <property type="protein sequence ID" value="KAK5637249.1"/>
    <property type="molecule type" value="Genomic_DNA"/>
</dbReference>
<protein>
    <recommendedName>
        <fullName evidence="2">Protein kinase domain-containing protein</fullName>
    </recommendedName>
</protein>
<organism evidence="3 4">
    <name type="scientific">Xylaria bambusicola</name>
    <dbReference type="NCBI Taxonomy" id="326684"/>
    <lineage>
        <taxon>Eukaryota</taxon>
        <taxon>Fungi</taxon>
        <taxon>Dikarya</taxon>
        <taxon>Ascomycota</taxon>
        <taxon>Pezizomycotina</taxon>
        <taxon>Sordariomycetes</taxon>
        <taxon>Xylariomycetidae</taxon>
        <taxon>Xylariales</taxon>
        <taxon>Xylariaceae</taxon>
        <taxon>Xylaria</taxon>
    </lineage>
</organism>
<evidence type="ECO:0000259" key="2">
    <source>
        <dbReference type="PROSITE" id="PS50011"/>
    </source>
</evidence>
<dbReference type="GO" id="GO:0005524">
    <property type="term" value="F:ATP binding"/>
    <property type="evidence" value="ECO:0007669"/>
    <property type="project" value="InterPro"/>
</dbReference>
<evidence type="ECO:0000313" key="3">
    <source>
        <dbReference type="EMBL" id="KAK5637249.1"/>
    </source>
</evidence>
<dbReference type="InterPro" id="IPR000719">
    <property type="entry name" value="Prot_kinase_dom"/>
</dbReference>
<dbReference type="Gene3D" id="1.10.510.10">
    <property type="entry name" value="Transferase(Phosphotransferase) domain 1"/>
    <property type="match status" value="1"/>
</dbReference>
<dbReference type="AlphaFoldDB" id="A0AAN7V654"/>